<dbReference type="RefSeq" id="WP_002572386.1">
    <property type="nucleotide sequence ID" value="NZ_KB851154.1"/>
</dbReference>
<accession>R0AZ82</accession>
<organism evidence="1 2">
    <name type="scientific">Enterocloster bolteae 90B8</name>
    <dbReference type="NCBI Taxonomy" id="997897"/>
    <lineage>
        <taxon>Bacteria</taxon>
        <taxon>Bacillati</taxon>
        <taxon>Bacillota</taxon>
        <taxon>Clostridia</taxon>
        <taxon>Lachnospirales</taxon>
        <taxon>Lachnospiraceae</taxon>
        <taxon>Enterocloster</taxon>
    </lineage>
</organism>
<proteinExistence type="predicted"/>
<gene>
    <name evidence="1" type="ORF">HMPREF1097_02676</name>
</gene>
<evidence type="ECO:0000313" key="2">
    <source>
        <dbReference type="Proteomes" id="UP000013041"/>
    </source>
</evidence>
<dbReference type="HOGENOM" id="CLU_3151167_0_0_9"/>
<reference evidence="1 2" key="1">
    <citation type="submission" date="2013-01" db="EMBL/GenBank/DDBJ databases">
        <title>The Genome Sequence of Clostridium bolteae 90B8.</title>
        <authorList>
            <consortium name="The Broad Institute Genome Sequencing Platform"/>
            <person name="Earl A."/>
            <person name="Ward D."/>
            <person name="Feldgarden M."/>
            <person name="Gevers D."/>
            <person name="Courvalin P."/>
            <person name="Lambert T."/>
            <person name="Walker B."/>
            <person name="Young S.K."/>
            <person name="Zeng Q."/>
            <person name="Gargeya S."/>
            <person name="Fitzgerald M."/>
            <person name="Haas B."/>
            <person name="Abouelleil A."/>
            <person name="Alvarado L."/>
            <person name="Arachchi H.M."/>
            <person name="Berlin A.M."/>
            <person name="Chapman S.B."/>
            <person name="Dewar J."/>
            <person name="Goldberg J."/>
            <person name="Griggs A."/>
            <person name="Gujja S."/>
            <person name="Hansen M."/>
            <person name="Howarth C."/>
            <person name="Imamovic A."/>
            <person name="Larimer J."/>
            <person name="McCowan C."/>
            <person name="Murphy C."/>
            <person name="Neiman D."/>
            <person name="Pearson M."/>
            <person name="Priest M."/>
            <person name="Roberts A."/>
            <person name="Saif S."/>
            <person name="Shea T."/>
            <person name="Sisk P."/>
            <person name="Sykes S."/>
            <person name="Wortman J."/>
            <person name="Nusbaum C."/>
            <person name="Birren B."/>
        </authorList>
    </citation>
    <scope>NUCLEOTIDE SEQUENCE [LARGE SCALE GENOMIC DNA]</scope>
    <source>
        <strain evidence="1 2">90B8</strain>
    </source>
</reference>
<dbReference type="Proteomes" id="UP000013041">
    <property type="component" value="Unassembled WGS sequence"/>
</dbReference>
<dbReference type="EMBL" id="AGYG01000019">
    <property type="protein sequence ID" value="ENZ38094.1"/>
    <property type="molecule type" value="Genomic_DNA"/>
</dbReference>
<sequence length="48" mass="5958">MERKFYDPEYDRIVDESVPKKQYAWFSAQSWFHQSYDDFLAENFTVIE</sequence>
<evidence type="ECO:0000313" key="1">
    <source>
        <dbReference type="EMBL" id="ENZ38094.1"/>
    </source>
</evidence>
<comment type="caution">
    <text evidence="1">The sequence shown here is derived from an EMBL/GenBank/DDBJ whole genome shotgun (WGS) entry which is preliminary data.</text>
</comment>
<dbReference type="PATRIC" id="fig|997897.5.peg.2839"/>
<dbReference type="AlphaFoldDB" id="R0AZ82"/>
<protein>
    <submittedName>
        <fullName evidence="1">Uncharacterized protein</fullName>
    </submittedName>
</protein>
<name>R0AZ82_9FIRM</name>